<evidence type="ECO:0008006" key="3">
    <source>
        <dbReference type="Google" id="ProtNLM"/>
    </source>
</evidence>
<comment type="caution">
    <text evidence="1">The sequence shown here is derived from an EMBL/GenBank/DDBJ whole genome shotgun (WGS) entry which is preliminary data.</text>
</comment>
<dbReference type="InterPro" id="IPR036188">
    <property type="entry name" value="FAD/NAD-bd_sf"/>
</dbReference>
<gene>
    <name evidence="1" type="ORF">EYZ11_003967</name>
</gene>
<dbReference type="EMBL" id="SOSA01000108">
    <property type="protein sequence ID" value="THC96575.1"/>
    <property type="molecule type" value="Genomic_DNA"/>
</dbReference>
<reference evidence="1 2" key="1">
    <citation type="submission" date="2019-03" db="EMBL/GenBank/DDBJ databases">
        <title>The genome sequence of a newly discovered highly antifungal drug resistant Aspergillus species, Aspergillus tanneri NIH 1004.</title>
        <authorList>
            <person name="Mounaud S."/>
            <person name="Singh I."/>
            <person name="Joardar V."/>
            <person name="Pakala S."/>
            <person name="Pakala S."/>
            <person name="Venepally P."/>
            <person name="Hoover J."/>
            <person name="Nierman W."/>
            <person name="Chung J."/>
            <person name="Losada L."/>
        </authorList>
    </citation>
    <scope>NUCLEOTIDE SEQUENCE [LARGE SCALE GENOMIC DNA]</scope>
    <source>
        <strain evidence="1 2">NIH1004</strain>
    </source>
</reference>
<dbReference type="STRING" id="1220188.A0A4S3JM71"/>
<sequence length="78" mass="8649">MRLSSRLTKMVELANGKLSFCFEDGYTDNVDLAVGADGTYGIKVVLHFAFPDHKISYTGTAAYRGLINTQEILNIQTF</sequence>
<dbReference type="AlphaFoldDB" id="A0A4S3JM71"/>
<name>A0A4S3JM71_9EURO</name>
<keyword evidence="2" id="KW-1185">Reference proteome</keyword>
<evidence type="ECO:0000313" key="1">
    <source>
        <dbReference type="EMBL" id="THC96575.1"/>
    </source>
</evidence>
<proteinExistence type="predicted"/>
<accession>A0A4S3JM71</accession>
<organism evidence="1 2">
    <name type="scientific">Aspergillus tanneri</name>
    <dbReference type="NCBI Taxonomy" id="1220188"/>
    <lineage>
        <taxon>Eukaryota</taxon>
        <taxon>Fungi</taxon>
        <taxon>Dikarya</taxon>
        <taxon>Ascomycota</taxon>
        <taxon>Pezizomycotina</taxon>
        <taxon>Eurotiomycetes</taxon>
        <taxon>Eurotiomycetidae</taxon>
        <taxon>Eurotiales</taxon>
        <taxon>Aspergillaceae</taxon>
        <taxon>Aspergillus</taxon>
        <taxon>Aspergillus subgen. Circumdati</taxon>
    </lineage>
</organism>
<evidence type="ECO:0000313" key="2">
    <source>
        <dbReference type="Proteomes" id="UP000308092"/>
    </source>
</evidence>
<protein>
    <recommendedName>
        <fullName evidence="3">FAD-binding domain-containing protein</fullName>
    </recommendedName>
</protein>
<dbReference type="Gene3D" id="3.50.50.60">
    <property type="entry name" value="FAD/NAD(P)-binding domain"/>
    <property type="match status" value="1"/>
</dbReference>
<dbReference type="VEuPathDB" id="FungiDB:EYZ11_003967"/>
<dbReference type="Proteomes" id="UP000308092">
    <property type="component" value="Unassembled WGS sequence"/>
</dbReference>